<feature type="compositionally biased region" description="Acidic residues" evidence="2">
    <location>
        <begin position="894"/>
        <end position="904"/>
    </location>
</feature>
<reference evidence="4" key="1">
    <citation type="submission" date="2015-07" db="EMBL/GenBank/DDBJ databases">
        <title>Annotation of Plasmodium falciparum RAJ116.</title>
        <authorList>
            <consortium name="The Broad Institute Genome Sequencing Platform"/>
            <person name="Volkman S.K."/>
            <person name="Neafsey D.E."/>
            <person name="Dash A.P."/>
            <person name="Chitnis C.E."/>
            <person name="Hartl D.L."/>
            <person name="Young S.K."/>
            <person name="Zeng Q."/>
            <person name="Koehrsen M."/>
            <person name="Alvarado L."/>
            <person name="Berlin A."/>
            <person name="Borenstein D."/>
            <person name="Chapman S.B."/>
            <person name="Chen Z."/>
            <person name="Engels R."/>
            <person name="Freedman E."/>
            <person name="Gellesch M."/>
            <person name="Goldberg J."/>
            <person name="Griggs A."/>
            <person name="Gujja S."/>
            <person name="Heilman E.R."/>
            <person name="Heiman D.I."/>
            <person name="Howarth C."/>
            <person name="Jen D."/>
            <person name="Larson L."/>
            <person name="Mehta T."/>
            <person name="Neiman D."/>
            <person name="Park D."/>
            <person name="Pearson M."/>
            <person name="Roberts A."/>
            <person name="Saif S."/>
            <person name="Shea T."/>
            <person name="Shenoy N."/>
            <person name="Sisk P."/>
            <person name="Stolte C."/>
            <person name="Sykes S."/>
            <person name="Walk T."/>
            <person name="White J."/>
            <person name="Yandava C."/>
            <person name="Haas B."/>
            <person name="Henn M.R."/>
            <person name="Nusbaum C."/>
            <person name="Birren B."/>
        </authorList>
    </citation>
    <scope>NUCLEOTIDE SEQUENCE [LARGE SCALE GENOMIC DNA]</scope>
    <source>
        <strain evidence="4">RAJ116</strain>
    </source>
</reference>
<feature type="region of interest" description="Disordered" evidence="2">
    <location>
        <begin position="812"/>
        <end position="847"/>
    </location>
</feature>
<feature type="compositionally biased region" description="Acidic residues" evidence="2">
    <location>
        <begin position="868"/>
        <end position="879"/>
    </location>
</feature>
<feature type="compositionally biased region" description="Basic and acidic residues" evidence="2">
    <location>
        <begin position="264"/>
        <end position="282"/>
    </location>
</feature>
<organism evidence="3 4">
    <name type="scientific">Plasmodium falciparum RAJ116</name>
    <dbReference type="NCBI Taxonomy" id="580058"/>
    <lineage>
        <taxon>Eukaryota</taxon>
        <taxon>Sar</taxon>
        <taxon>Alveolata</taxon>
        <taxon>Apicomplexa</taxon>
        <taxon>Aconoidasida</taxon>
        <taxon>Haemosporida</taxon>
        <taxon>Plasmodiidae</taxon>
        <taxon>Plasmodium</taxon>
        <taxon>Plasmodium (Laverania)</taxon>
    </lineage>
</organism>
<feature type="region of interest" description="Disordered" evidence="2">
    <location>
        <begin position="1"/>
        <end position="53"/>
    </location>
</feature>
<dbReference type="EMBL" id="GG664210">
    <property type="protein sequence ID" value="KNC36652.1"/>
    <property type="molecule type" value="Genomic_DNA"/>
</dbReference>
<feature type="compositionally biased region" description="Acidic residues" evidence="2">
    <location>
        <begin position="16"/>
        <end position="26"/>
    </location>
</feature>
<feature type="compositionally biased region" description="Basic and acidic residues" evidence="2">
    <location>
        <begin position="170"/>
        <end position="191"/>
    </location>
</feature>
<feature type="compositionally biased region" description="Basic residues" evidence="2">
    <location>
        <begin position="192"/>
        <end position="201"/>
    </location>
</feature>
<feature type="compositionally biased region" description="Basic residues" evidence="2">
    <location>
        <begin position="105"/>
        <end position="115"/>
    </location>
</feature>
<evidence type="ECO:0000256" key="1">
    <source>
        <dbReference type="SAM" id="Coils"/>
    </source>
</evidence>
<feature type="coiled-coil region" evidence="1">
    <location>
        <begin position="1094"/>
        <end position="1121"/>
    </location>
</feature>
<protein>
    <submittedName>
        <fullName evidence="3">Uncharacterized protein</fullName>
    </submittedName>
</protein>
<proteinExistence type="predicted"/>
<name>A0A0L0CWL7_PLAFA</name>
<evidence type="ECO:0000313" key="3">
    <source>
        <dbReference type="EMBL" id="KNC36652.1"/>
    </source>
</evidence>
<feature type="compositionally biased region" description="Low complexity" evidence="2">
    <location>
        <begin position="125"/>
        <end position="137"/>
    </location>
</feature>
<dbReference type="Proteomes" id="UP000054566">
    <property type="component" value="Unassembled WGS sequence"/>
</dbReference>
<feature type="compositionally biased region" description="Basic and acidic residues" evidence="2">
    <location>
        <begin position="880"/>
        <end position="893"/>
    </location>
</feature>
<feature type="compositionally biased region" description="Basic and acidic residues" evidence="2">
    <location>
        <begin position="202"/>
        <end position="230"/>
    </location>
</feature>
<feature type="region of interest" description="Disordered" evidence="2">
    <location>
        <begin position="99"/>
        <end position="142"/>
    </location>
</feature>
<reference evidence="4" key="2">
    <citation type="submission" date="2015-07" db="EMBL/GenBank/DDBJ databases">
        <title>The genome sequence of Plasmodium falciparum RAJ116.</title>
        <authorList>
            <consortium name="The Broad Institute Genome Sequencing Platform"/>
            <person name="Volkman S.K."/>
            <person name="Neafsey D.E."/>
            <person name="Dash A.P."/>
            <person name="Chitnis C.E."/>
            <person name="Hartl D.L."/>
            <person name="Young S.K."/>
            <person name="Kodira C.D."/>
            <person name="Zeng Q."/>
            <person name="Koehrsen M."/>
            <person name="Godfrey P."/>
            <person name="Alvarado L."/>
            <person name="Berlin A."/>
            <person name="Borenstein D."/>
            <person name="Chen Z."/>
            <person name="Engels R."/>
            <person name="Freedman E."/>
            <person name="Gellesch M."/>
            <person name="Goldberg J."/>
            <person name="Griggs A."/>
            <person name="Gujja S."/>
            <person name="Heiman D."/>
            <person name="Hepburn T."/>
            <person name="Howarth C."/>
            <person name="Jen D."/>
            <person name="Larson L."/>
            <person name="Lewis B."/>
            <person name="Mehta T."/>
            <person name="Park D."/>
            <person name="Pearson M."/>
            <person name="Roberts A."/>
            <person name="Saif S."/>
            <person name="Shea T."/>
            <person name="Shenoy N."/>
            <person name="Sisk P."/>
            <person name="Stolte C."/>
            <person name="Sykes S."/>
            <person name="Walk T."/>
            <person name="White J."/>
            <person name="Yandava C."/>
            <person name="Wirth D.F."/>
            <person name="Nusbaum C."/>
            <person name="Birren B."/>
        </authorList>
    </citation>
    <scope>NUCLEOTIDE SEQUENCE [LARGE SCALE GENOMIC DNA]</scope>
    <source>
        <strain evidence="4">RAJ116</strain>
    </source>
</reference>
<feature type="region of interest" description="Disordered" evidence="2">
    <location>
        <begin position="989"/>
        <end position="1011"/>
    </location>
</feature>
<feature type="region of interest" description="Disordered" evidence="2">
    <location>
        <begin position="160"/>
        <end position="292"/>
    </location>
</feature>
<feature type="coiled-coil region" evidence="1">
    <location>
        <begin position="414"/>
        <end position="448"/>
    </location>
</feature>
<dbReference type="AlphaFoldDB" id="A0A0L0CWL7"/>
<feature type="region of interest" description="Disordered" evidence="2">
    <location>
        <begin position="868"/>
        <end position="906"/>
    </location>
</feature>
<evidence type="ECO:0000256" key="2">
    <source>
        <dbReference type="SAM" id="MobiDB-lite"/>
    </source>
</evidence>
<dbReference type="OrthoDB" id="392888at2759"/>
<evidence type="ECO:0000313" key="4">
    <source>
        <dbReference type="Proteomes" id="UP000054566"/>
    </source>
</evidence>
<feature type="compositionally biased region" description="Polar residues" evidence="2">
    <location>
        <begin position="27"/>
        <end position="41"/>
    </location>
</feature>
<feature type="compositionally biased region" description="Basic and acidic residues" evidence="2">
    <location>
        <begin position="237"/>
        <end position="246"/>
    </location>
</feature>
<keyword evidence="1" id="KW-0175">Coiled coil</keyword>
<sequence>MMDILKNKRNKIIFSSDDEESNDDSEQINTDNISKNVQDNANPDLDPNKNVQENFEENTDNNIEDSHILNKENIQYKSDDITAASQIIKNDMDEINISENSLHEKSKKKKKKLKKKLAEDDDDNNNNNERFPNSNENISTNKLKKKNFIINNNVKKQDIHDNIGYSHSNNSHETEKVNDEDKEENYDVKDSNKKKKKKKKKEITQKEIDKNKNRAKYEDSKNDENYKNSDDDINNIYDEKHQNSDDKNDDDSLNDNPDNDYGANDDKENNRTFDETENNDFKGKRRKTKNSKLMEDINPNEDKKKLKSIQISFSKKEYNIEAYLMECLKVLIPLNMRDIFLGSENIILDSMNTGDIKNMEIFWFNKLTKNRQKSIIECYTSLNKQKKKGKVEDNNSIVFNSNSVSNMENNGIHLSHLNNEKDVNEKNNENVENNMYNIDNNIDNIMKKGGEDHSLNIPREDEIFDNNKEVIIVEHLVHICNNQIKLIKEYISYIKKNIYDLSSISENNNKIKELKILEPLKRREYFFYLYIAVSLKYVEERIANSCAISEFEKSMARSEYERGEDKKEYSREEYIHLDSIHIGENKMEPKKNNQLDDTDMEKKILNPQENNNMDNDILPKVEPKSEQIRINMDNIKEEHHDKSDQNNISHNVSYGDVKKTEMREKKKPEIITKKLKKSITHDDMKQMKLTSFLSKEKINKNTNVLKKEEESTNNIDNMKNVYNVCSENNMNDNNSGEHIVKDELNDESNLKDPADNMDYIIKIKRKKKKVLDDEQMNHFTNDNAHKEADVMESNSLTDNKENTERSNTFYINNTKQSTKKNPFLKESRNKEDDLDSENLEEAKEKKKIKEEKKRIMDDKMGYVFELEAEESEDENLEDPEERKKIEQFKKEQYEENEYEDDQSNSEDLKEFINNEEYNSDNDIVKLKHAEEMEKLEEDLFYKKFTYQGKQFNDELTNKEKLELEREKQLLRKKKLLLNCSIGNVKYSDFESDTSTDSDDSKGDFKNPLYEPYNESEHTDILKKNNNSFEYLYNDNVFQKGECLNEIVDEKKKKKILEKMDKVIYTKEVKTNEGKKIVIKKKRKIRFHQNLSDVTVTEEEKLDEYEKTKKKQKKQNANLIEHNKVQNNTNNIMNHNNKASIKWNNNIKDISELDTPTNSEVFKGFRKVQEK</sequence>
<gene>
    <name evidence="3" type="ORF">PFLG_01396</name>
</gene>
<accession>A0A0L0CWL7</accession>